<dbReference type="EnsemblPlants" id="TuG1812G0300005906.01.T01">
    <property type="protein sequence ID" value="TuG1812G0300005906.01.T01.cds439745"/>
    <property type="gene ID" value="TuG1812G0300005906.01"/>
</dbReference>
<evidence type="ECO:0000313" key="3">
    <source>
        <dbReference type="EnsemblPlants" id="TuG1812G0300005906.01.T01.cds439745"/>
    </source>
</evidence>
<organism evidence="3 4">
    <name type="scientific">Triticum urartu</name>
    <name type="common">Red wild einkorn</name>
    <name type="synonym">Crithodium urartu</name>
    <dbReference type="NCBI Taxonomy" id="4572"/>
    <lineage>
        <taxon>Eukaryota</taxon>
        <taxon>Viridiplantae</taxon>
        <taxon>Streptophyta</taxon>
        <taxon>Embryophyta</taxon>
        <taxon>Tracheophyta</taxon>
        <taxon>Spermatophyta</taxon>
        <taxon>Magnoliopsida</taxon>
        <taxon>Liliopsida</taxon>
        <taxon>Poales</taxon>
        <taxon>Poaceae</taxon>
        <taxon>BOP clade</taxon>
        <taxon>Pooideae</taxon>
        <taxon>Triticodae</taxon>
        <taxon>Triticeae</taxon>
        <taxon>Triticinae</taxon>
        <taxon>Triticum</taxon>
    </lineage>
</organism>
<reference evidence="3" key="3">
    <citation type="submission" date="2022-06" db="UniProtKB">
        <authorList>
            <consortium name="EnsemblPlants"/>
        </authorList>
    </citation>
    <scope>IDENTIFICATION</scope>
</reference>
<keyword evidence="1" id="KW-1133">Transmembrane helix</keyword>
<evidence type="ECO:0000256" key="1">
    <source>
        <dbReference type="SAM" id="Phobius"/>
    </source>
</evidence>
<dbReference type="InterPro" id="IPR000477">
    <property type="entry name" value="RT_dom"/>
</dbReference>
<sequence length="229" mass="25477">MGFGRRWIGWICGLLATSSTWIMVNGVPGKPIYNKCSLRQGNPISPMLFLLVMEPLHCLFQRASEMHLLTPLAPSGLRTRVSIFADDVMLFLKPHRMDLRACSLILDIFAAASGLRVNLTKSAALPIRCSQDQMDMVTNILRCSIGQFPIKYLGLPLTIRRQSAAQLQGLVDHIAASLPTWRASALPKSGWLLLVKFVLSAMPIHVMLAFELPAKTIKAINKILRGFLW</sequence>
<keyword evidence="1" id="KW-0472">Membrane</keyword>
<name>A0A8R7U2H8_TRIUA</name>
<dbReference type="PROSITE" id="PS50878">
    <property type="entry name" value="RT_POL"/>
    <property type="match status" value="1"/>
</dbReference>
<protein>
    <recommendedName>
        <fullName evidence="2">Reverse transcriptase domain-containing protein</fullName>
    </recommendedName>
</protein>
<dbReference type="Proteomes" id="UP000015106">
    <property type="component" value="Chromosome 3"/>
</dbReference>
<dbReference type="AlphaFoldDB" id="A0A8R7U2H8"/>
<keyword evidence="1" id="KW-0812">Transmembrane</keyword>
<feature type="domain" description="Reverse transcriptase" evidence="2">
    <location>
        <begin position="1"/>
        <end position="157"/>
    </location>
</feature>
<feature type="transmembrane region" description="Helical" evidence="1">
    <location>
        <begin position="7"/>
        <end position="24"/>
    </location>
</feature>
<dbReference type="PANTHER" id="PTHR33116:SF78">
    <property type="entry name" value="OS12G0587133 PROTEIN"/>
    <property type="match status" value="1"/>
</dbReference>
<proteinExistence type="predicted"/>
<dbReference type="SUPFAM" id="SSF56672">
    <property type="entry name" value="DNA/RNA polymerases"/>
    <property type="match status" value="1"/>
</dbReference>
<dbReference type="PANTHER" id="PTHR33116">
    <property type="entry name" value="REVERSE TRANSCRIPTASE ZINC-BINDING DOMAIN-CONTAINING PROTEIN-RELATED-RELATED"/>
    <property type="match status" value="1"/>
</dbReference>
<dbReference type="Pfam" id="PF00078">
    <property type="entry name" value="RVT_1"/>
    <property type="match status" value="1"/>
</dbReference>
<evidence type="ECO:0000313" key="4">
    <source>
        <dbReference type="Proteomes" id="UP000015106"/>
    </source>
</evidence>
<dbReference type="InterPro" id="IPR043502">
    <property type="entry name" value="DNA/RNA_pol_sf"/>
</dbReference>
<reference evidence="3" key="2">
    <citation type="submission" date="2018-03" db="EMBL/GenBank/DDBJ databases">
        <title>The Triticum urartu genome reveals the dynamic nature of wheat genome evolution.</title>
        <authorList>
            <person name="Ling H."/>
            <person name="Ma B."/>
            <person name="Shi X."/>
            <person name="Liu H."/>
            <person name="Dong L."/>
            <person name="Sun H."/>
            <person name="Cao Y."/>
            <person name="Gao Q."/>
            <person name="Zheng S."/>
            <person name="Li Y."/>
            <person name="Yu Y."/>
            <person name="Du H."/>
            <person name="Qi M."/>
            <person name="Li Y."/>
            <person name="Yu H."/>
            <person name="Cui Y."/>
            <person name="Wang N."/>
            <person name="Chen C."/>
            <person name="Wu H."/>
            <person name="Zhao Y."/>
            <person name="Zhang J."/>
            <person name="Li Y."/>
            <person name="Zhou W."/>
            <person name="Zhang B."/>
            <person name="Hu W."/>
            <person name="Eijk M."/>
            <person name="Tang J."/>
            <person name="Witsenboer H."/>
            <person name="Zhao S."/>
            <person name="Li Z."/>
            <person name="Zhang A."/>
            <person name="Wang D."/>
            <person name="Liang C."/>
        </authorList>
    </citation>
    <scope>NUCLEOTIDE SEQUENCE [LARGE SCALE GENOMIC DNA]</scope>
    <source>
        <strain evidence="3">cv. G1812</strain>
    </source>
</reference>
<keyword evidence="4" id="KW-1185">Reference proteome</keyword>
<reference evidence="4" key="1">
    <citation type="journal article" date="2013" name="Nature">
        <title>Draft genome of the wheat A-genome progenitor Triticum urartu.</title>
        <authorList>
            <person name="Ling H.Q."/>
            <person name="Zhao S."/>
            <person name="Liu D."/>
            <person name="Wang J."/>
            <person name="Sun H."/>
            <person name="Zhang C."/>
            <person name="Fan H."/>
            <person name="Li D."/>
            <person name="Dong L."/>
            <person name="Tao Y."/>
            <person name="Gao C."/>
            <person name="Wu H."/>
            <person name="Li Y."/>
            <person name="Cui Y."/>
            <person name="Guo X."/>
            <person name="Zheng S."/>
            <person name="Wang B."/>
            <person name="Yu K."/>
            <person name="Liang Q."/>
            <person name="Yang W."/>
            <person name="Lou X."/>
            <person name="Chen J."/>
            <person name="Feng M."/>
            <person name="Jian J."/>
            <person name="Zhang X."/>
            <person name="Luo G."/>
            <person name="Jiang Y."/>
            <person name="Liu J."/>
            <person name="Wang Z."/>
            <person name="Sha Y."/>
            <person name="Zhang B."/>
            <person name="Wu H."/>
            <person name="Tang D."/>
            <person name="Shen Q."/>
            <person name="Xue P."/>
            <person name="Zou S."/>
            <person name="Wang X."/>
            <person name="Liu X."/>
            <person name="Wang F."/>
            <person name="Yang Y."/>
            <person name="An X."/>
            <person name="Dong Z."/>
            <person name="Zhang K."/>
            <person name="Zhang X."/>
            <person name="Luo M.C."/>
            <person name="Dvorak J."/>
            <person name="Tong Y."/>
            <person name="Wang J."/>
            <person name="Yang H."/>
            <person name="Li Z."/>
            <person name="Wang D."/>
            <person name="Zhang A."/>
            <person name="Wang J."/>
        </authorList>
    </citation>
    <scope>NUCLEOTIDE SEQUENCE</scope>
    <source>
        <strain evidence="4">cv. G1812</strain>
    </source>
</reference>
<dbReference type="Gramene" id="TuG1812G0300005906.01.T01">
    <property type="protein sequence ID" value="TuG1812G0300005906.01.T01.cds439745"/>
    <property type="gene ID" value="TuG1812G0300005906.01"/>
</dbReference>
<accession>A0A8R7U2H8</accession>
<evidence type="ECO:0000259" key="2">
    <source>
        <dbReference type="PROSITE" id="PS50878"/>
    </source>
</evidence>